<dbReference type="PROSITE" id="PS50885">
    <property type="entry name" value="HAMP"/>
    <property type="match status" value="1"/>
</dbReference>
<dbReference type="FunFam" id="1.10.287.950:FF:000001">
    <property type="entry name" value="Methyl-accepting chemotaxis sensory transducer"/>
    <property type="match status" value="1"/>
</dbReference>
<dbReference type="InterPro" id="IPR004089">
    <property type="entry name" value="MCPsignal_dom"/>
</dbReference>
<evidence type="ECO:0000256" key="5">
    <source>
        <dbReference type="ARBA" id="ARBA00023224"/>
    </source>
</evidence>
<dbReference type="InterPro" id="IPR033462">
    <property type="entry name" value="Cache_3-Cache_2"/>
</dbReference>
<name>A0A5C8LT79_9GAMM</name>
<dbReference type="Pfam" id="PF00672">
    <property type="entry name" value="HAMP"/>
    <property type="match status" value="1"/>
</dbReference>
<feature type="region of interest" description="Disordered" evidence="8">
    <location>
        <begin position="601"/>
        <end position="622"/>
    </location>
</feature>
<keyword evidence="3 9" id="KW-1133">Transmembrane helix</keyword>
<evidence type="ECO:0000259" key="10">
    <source>
        <dbReference type="PROSITE" id="PS50111"/>
    </source>
</evidence>
<proteinExistence type="inferred from homology"/>
<keyword evidence="4 9" id="KW-0472">Membrane</keyword>
<dbReference type="Pfam" id="PF00015">
    <property type="entry name" value="MCPsignal"/>
    <property type="match status" value="1"/>
</dbReference>
<dbReference type="InterPro" id="IPR029151">
    <property type="entry name" value="Sensor-like_sf"/>
</dbReference>
<dbReference type="Proteomes" id="UP000321814">
    <property type="component" value="Unassembled WGS sequence"/>
</dbReference>
<keyword evidence="2 9" id="KW-0812">Transmembrane</keyword>
<organism evidence="12 13">
    <name type="scientific">Rheinheimera tangshanensis</name>
    <dbReference type="NCBI Taxonomy" id="400153"/>
    <lineage>
        <taxon>Bacteria</taxon>
        <taxon>Pseudomonadati</taxon>
        <taxon>Pseudomonadota</taxon>
        <taxon>Gammaproteobacteria</taxon>
        <taxon>Chromatiales</taxon>
        <taxon>Chromatiaceae</taxon>
        <taxon>Rheinheimera</taxon>
    </lineage>
</organism>
<feature type="compositionally biased region" description="Polar residues" evidence="8">
    <location>
        <begin position="606"/>
        <end position="622"/>
    </location>
</feature>
<evidence type="ECO:0000313" key="12">
    <source>
        <dbReference type="EMBL" id="TXK79887.1"/>
    </source>
</evidence>
<dbReference type="EMBL" id="VRLR01000008">
    <property type="protein sequence ID" value="TXK79887.1"/>
    <property type="molecule type" value="Genomic_DNA"/>
</dbReference>
<reference evidence="12 13" key="1">
    <citation type="submission" date="2019-08" db="EMBL/GenBank/DDBJ databases">
        <title>Draft genome analysis of Rheinheimera tangshanensis isolated from the roots of fresh rice plants (Oryza sativa).</title>
        <authorList>
            <person name="Yu Q."/>
            <person name="Qi Y."/>
            <person name="Zhang H."/>
            <person name="Pu J."/>
        </authorList>
    </citation>
    <scope>NUCLEOTIDE SEQUENCE [LARGE SCALE GENOMIC DNA]</scope>
    <source>
        <strain evidence="12 13">JA3-B52</strain>
    </source>
</reference>
<feature type="domain" description="Methyl-accepting transducer" evidence="10">
    <location>
        <begin position="368"/>
        <end position="604"/>
    </location>
</feature>
<comment type="similarity">
    <text evidence="6">Belongs to the methyl-accepting chemotaxis (MCP) protein family.</text>
</comment>
<accession>A0A5C8LT79</accession>
<keyword evidence="5 7" id="KW-0807">Transducer</keyword>
<dbReference type="SMART" id="SM00283">
    <property type="entry name" value="MA"/>
    <property type="match status" value="1"/>
</dbReference>
<feature type="domain" description="HAMP" evidence="11">
    <location>
        <begin position="309"/>
        <end position="363"/>
    </location>
</feature>
<dbReference type="GO" id="GO:0016020">
    <property type="term" value="C:membrane"/>
    <property type="evidence" value="ECO:0007669"/>
    <property type="project" value="UniProtKB-SubCell"/>
</dbReference>
<comment type="caution">
    <text evidence="12">The sequence shown here is derived from an EMBL/GenBank/DDBJ whole genome shotgun (WGS) entry which is preliminary data.</text>
</comment>
<dbReference type="RefSeq" id="WP_147904634.1">
    <property type="nucleotide sequence ID" value="NZ_BAAAGC010000005.1"/>
</dbReference>
<evidence type="ECO:0000256" key="9">
    <source>
        <dbReference type="SAM" id="Phobius"/>
    </source>
</evidence>
<dbReference type="PANTHER" id="PTHR32089:SF119">
    <property type="entry name" value="METHYL-ACCEPTING CHEMOTAXIS PROTEIN CTPL"/>
    <property type="match status" value="1"/>
</dbReference>
<dbReference type="CDD" id="cd06225">
    <property type="entry name" value="HAMP"/>
    <property type="match status" value="1"/>
</dbReference>
<dbReference type="Pfam" id="PF17201">
    <property type="entry name" value="Cache_3-Cache_2"/>
    <property type="match status" value="1"/>
</dbReference>
<dbReference type="AlphaFoldDB" id="A0A5C8LT79"/>
<dbReference type="SUPFAM" id="SSF103190">
    <property type="entry name" value="Sensory domain-like"/>
    <property type="match status" value="1"/>
</dbReference>
<evidence type="ECO:0000256" key="7">
    <source>
        <dbReference type="PROSITE-ProRule" id="PRU00284"/>
    </source>
</evidence>
<sequence length="640" mass="68876">MSVQRKFMLTLTGLVLLAMLSSIVVISFSKYQQIESAVNTDKARLNREITNILTVTDALLSQQVQSSMKLFRKRIADLGPVSQGELLSFGSQQVPDLILGSEAQGNSYQLVDDLTAIMGGTATLFSRTGDDFVRISTNVITDTGRATGTLLAPTGAAMAAIRQGNAFYGSVDILGNPFVTAYEPLVNAQGEVVGIGYVGYKADLEALRQLLASSRLLNSGFVALLDRNGAIRAQSSHIKAEELEQIVKTKNPEWTIQTEQFAPWGYQIVLAYSNDELSAEVRDEVIKTSLIIVIAAIVLLLVVYWLTHSIVVTRVNDTIRAIKAITEGEGDLTRRFSNYSSDEFGEMARCFDQLLEQLRLTIVELSSMTHGLVQASVELAHVAEESSAEVVKQTVDLEVTASSVHELATTASVVAHNAEQAEQASVEASRLTQGAMKTLEASVKNAAQQLLDSQESQRSIATLSASSAEIGKVLEVINTIAEQTNLLALNAAIEAARAGEQGRGFSVVADEVRLLAGRTQSSTGEIKRMIEQLQQGVNAVQSLNSTAQATVKDNEIKAAEASQAMDLVLKAIEEINHLNSQISTAAAEQRDVADGVSQKTNHIHSAAQQNAVHSATTKDSSQGLKRIAENFSAVLSKFKV</sequence>
<dbReference type="PANTHER" id="PTHR32089">
    <property type="entry name" value="METHYL-ACCEPTING CHEMOTAXIS PROTEIN MCPB"/>
    <property type="match status" value="1"/>
</dbReference>
<dbReference type="SUPFAM" id="SSF58104">
    <property type="entry name" value="Methyl-accepting chemotaxis protein (MCP) signaling domain"/>
    <property type="match status" value="1"/>
</dbReference>
<evidence type="ECO:0000313" key="13">
    <source>
        <dbReference type="Proteomes" id="UP000321814"/>
    </source>
</evidence>
<dbReference type="OrthoDB" id="9781845at2"/>
<dbReference type="InterPro" id="IPR003660">
    <property type="entry name" value="HAMP_dom"/>
</dbReference>
<dbReference type="GO" id="GO:0006935">
    <property type="term" value="P:chemotaxis"/>
    <property type="evidence" value="ECO:0007669"/>
    <property type="project" value="UniProtKB-ARBA"/>
</dbReference>
<evidence type="ECO:0000256" key="8">
    <source>
        <dbReference type="SAM" id="MobiDB-lite"/>
    </source>
</evidence>
<evidence type="ECO:0000256" key="6">
    <source>
        <dbReference type="ARBA" id="ARBA00029447"/>
    </source>
</evidence>
<dbReference type="SMART" id="SM00304">
    <property type="entry name" value="HAMP"/>
    <property type="match status" value="2"/>
</dbReference>
<gene>
    <name evidence="12" type="ORF">FU839_12500</name>
</gene>
<dbReference type="Gene3D" id="1.10.287.950">
    <property type="entry name" value="Methyl-accepting chemotaxis protein"/>
    <property type="match status" value="1"/>
</dbReference>
<evidence type="ECO:0000256" key="1">
    <source>
        <dbReference type="ARBA" id="ARBA00004141"/>
    </source>
</evidence>
<dbReference type="PROSITE" id="PS50111">
    <property type="entry name" value="CHEMOTAXIS_TRANSDUC_2"/>
    <property type="match status" value="1"/>
</dbReference>
<evidence type="ECO:0000259" key="11">
    <source>
        <dbReference type="PROSITE" id="PS50885"/>
    </source>
</evidence>
<evidence type="ECO:0000256" key="4">
    <source>
        <dbReference type="ARBA" id="ARBA00023136"/>
    </source>
</evidence>
<protein>
    <submittedName>
        <fullName evidence="12">Methyl-accepting chemotaxis protein</fullName>
    </submittedName>
</protein>
<evidence type="ECO:0000256" key="2">
    <source>
        <dbReference type="ARBA" id="ARBA00022692"/>
    </source>
</evidence>
<comment type="subcellular location">
    <subcellularLocation>
        <location evidence="1">Membrane</location>
        <topology evidence="1">Multi-pass membrane protein</topology>
    </subcellularLocation>
</comment>
<dbReference type="GO" id="GO:0007165">
    <property type="term" value="P:signal transduction"/>
    <property type="evidence" value="ECO:0007669"/>
    <property type="project" value="UniProtKB-KW"/>
</dbReference>
<evidence type="ECO:0000256" key="3">
    <source>
        <dbReference type="ARBA" id="ARBA00022989"/>
    </source>
</evidence>
<dbReference type="CDD" id="cd11386">
    <property type="entry name" value="MCP_signal"/>
    <property type="match status" value="1"/>
</dbReference>
<feature type="transmembrane region" description="Helical" evidence="9">
    <location>
        <begin position="285"/>
        <end position="306"/>
    </location>
</feature>
<keyword evidence="13" id="KW-1185">Reference proteome</keyword>